<dbReference type="NCBIfam" id="TIGR01391">
    <property type="entry name" value="dnaG"/>
    <property type="match status" value="1"/>
</dbReference>
<evidence type="ECO:0000256" key="4">
    <source>
        <dbReference type="ARBA" id="ARBA00022695"/>
    </source>
</evidence>
<dbReference type="GO" id="GO:1990077">
    <property type="term" value="C:primosome complex"/>
    <property type="evidence" value="ECO:0007669"/>
    <property type="project" value="UniProtKB-KW"/>
</dbReference>
<keyword evidence="8 12" id="KW-0862">Zinc</keyword>
<sequence length="599" mass="70091">MAKISKQDIDYIFENIDIVSLVSEYIKLEKRGQNYLGLCPFHNEKTPSFTVSPDKKIAHCFGCGKGGNIFQFVSLIENITYNQAIVKLGTRLGLNLESNNNKEVSYDLNNKLDSMYYGHLLLADYYNYILLNTKEAQGALNYLIDRGLSIETIKHFNIGYAPRDNNIALNFFKSNNLNLDAMVEAGLLGKNDNNDYYDVFKDRIMFPIKNNQNQVVAFSGRTMSQDKQVAKYYNTHETKIFEKRTVLYNFSDARAFIAKEREIILCEGYMDVIKAHQNGVKNVVALMGTNIDNNKLVEVLNLVDKVTLSLDNDKAGTEAQIDIGNRIIQKIDNVYKLKFTGAKDLDEFLTEKTSKNSEFDTQSYVDNNKDHFIKFKIDYCNNESKSNIEQKIKFKNEILKNIAFIGDESLKYILLTYLSEEFDIDRQVLTRELNKFPTRKLRTTQEWTAPEKPLNLFKTTNYDKKVCRLFKYFFVSRAAFIDNFTELEQCKFDQEVFERLIDYLIIYYNNNLDFRIHNFIHSIENTEDEEVVRLATYIDETDFLIEDEPPKEVIRDYIDYFKKREISLEKLKEMLKIAIQEMDVEAQKQLLEQLKEYKK</sequence>
<dbReference type="GO" id="GO:0005737">
    <property type="term" value="C:cytoplasm"/>
    <property type="evidence" value="ECO:0007669"/>
    <property type="project" value="TreeGrafter"/>
</dbReference>
<evidence type="ECO:0000256" key="8">
    <source>
        <dbReference type="ARBA" id="ARBA00022833"/>
    </source>
</evidence>
<dbReference type="Pfam" id="PF01807">
    <property type="entry name" value="Zn_ribbon_DnaG"/>
    <property type="match status" value="1"/>
</dbReference>
<dbReference type="Pfam" id="PF08275">
    <property type="entry name" value="DNAG_N"/>
    <property type="match status" value="1"/>
</dbReference>
<evidence type="ECO:0000256" key="11">
    <source>
        <dbReference type="ARBA" id="ARBA00023163"/>
    </source>
</evidence>
<dbReference type="GO" id="GO:0003899">
    <property type="term" value="F:DNA-directed RNA polymerase activity"/>
    <property type="evidence" value="ECO:0007669"/>
    <property type="project" value="UniProtKB-UniRule"/>
</dbReference>
<dbReference type="GO" id="GO:0008270">
    <property type="term" value="F:zinc ion binding"/>
    <property type="evidence" value="ECO:0007669"/>
    <property type="project" value="UniProtKB-UniRule"/>
</dbReference>
<dbReference type="InterPro" id="IPR037068">
    <property type="entry name" value="DNA_primase_core_N_sf"/>
</dbReference>
<dbReference type="InterPro" id="IPR006171">
    <property type="entry name" value="TOPRIM_dom"/>
</dbReference>
<dbReference type="Gene3D" id="3.40.1360.10">
    <property type="match status" value="1"/>
</dbReference>
<comment type="cofactor">
    <cofactor evidence="12 13 14">
        <name>Zn(2+)</name>
        <dbReference type="ChEBI" id="CHEBI:29105"/>
    </cofactor>
    <text evidence="12 13 14">Binds 1 zinc ion per monomer.</text>
</comment>
<evidence type="ECO:0000313" key="17">
    <source>
        <dbReference type="Proteomes" id="UP000235670"/>
    </source>
</evidence>
<dbReference type="InterPro" id="IPR050219">
    <property type="entry name" value="DnaG_primase"/>
</dbReference>
<dbReference type="PANTHER" id="PTHR30313">
    <property type="entry name" value="DNA PRIMASE"/>
    <property type="match status" value="1"/>
</dbReference>
<dbReference type="Gene3D" id="1.10.860.10">
    <property type="entry name" value="DNAb Helicase, Chain A"/>
    <property type="match status" value="1"/>
</dbReference>
<feature type="zinc finger region" description="CHC2-type" evidence="12 14">
    <location>
        <begin position="39"/>
        <end position="63"/>
    </location>
</feature>
<dbReference type="Gene3D" id="3.90.580.10">
    <property type="entry name" value="Zinc finger, CHC2-type domain"/>
    <property type="match status" value="1"/>
</dbReference>
<reference evidence="16 17" key="1">
    <citation type="submission" date="2017-09" db="EMBL/GenBank/DDBJ databases">
        <title>Bacterial strain isolated from the female urinary microbiota.</title>
        <authorList>
            <person name="Thomas-White K."/>
            <person name="Kumar N."/>
            <person name="Forster S."/>
            <person name="Putonti C."/>
            <person name="Lawley T."/>
            <person name="Wolfe A.J."/>
        </authorList>
    </citation>
    <scope>NUCLEOTIDE SEQUENCE [LARGE SCALE GENOMIC DNA]</scope>
    <source>
        <strain evidence="16 17">UMB0186</strain>
    </source>
</reference>
<dbReference type="PIRSF" id="PIRSF002811">
    <property type="entry name" value="DnaG"/>
    <property type="match status" value="1"/>
</dbReference>
<gene>
    <name evidence="12 16" type="primary">dnaG</name>
    <name evidence="16" type="ORF">CJ218_01785</name>
</gene>
<keyword evidence="11 12" id="KW-0804">Transcription</keyword>
<evidence type="ECO:0000256" key="7">
    <source>
        <dbReference type="ARBA" id="ARBA00022771"/>
    </source>
</evidence>
<comment type="catalytic activity">
    <reaction evidence="12">
        <text>ssDNA + n NTP = ssDNA/pppN(pN)n-1 hybrid + (n-1) diphosphate.</text>
        <dbReference type="EC" id="2.7.7.101"/>
    </reaction>
</comment>
<proteinExistence type="inferred from homology"/>
<name>A0A2N6SH84_9BACL</name>
<dbReference type="Pfam" id="PF13155">
    <property type="entry name" value="Toprim_2"/>
    <property type="match status" value="1"/>
</dbReference>
<comment type="function">
    <text evidence="12 13">RNA polymerase that catalyzes the synthesis of short RNA molecules used as primers for DNA polymerase during DNA replication.</text>
</comment>
<keyword evidence="5 12" id="KW-0235">DNA replication</keyword>
<dbReference type="AlphaFoldDB" id="A0A2N6SH84"/>
<comment type="subunit">
    <text evidence="12">Monomer. Interacts with DnaB.</text>
</comment>
<comment type="caution">
    <text evidence="16">The sequence shown here is derived from an EMBL/GenBank/DDBJ whole genome shotgun (WGS) entry which is preliminary data.</text>
</comment>
<evidence type="ECO:0000256" key="13">
    <source>
        <dbReference type="PIRNR" id="PIRNR002811"/>
    </source>
</evidence>
<evidence type="ECO:0000256" key="1">
    <source>
        <dbReference type="ARBA" id="ARBA00022478"/>
    </source>
</evidence>
<dbReference type="Proteomes" id="UP000235670">
    <property type="component" value="Unassembled WGS sequence"/>
</dbReference>
<dbReference type="InterPro" id="IPR036977">
    <property type="entry name" value="DNA_primase_Znf_CHC2"/>
</dbReference>
<protein>
    <recommendedName>
        <fullName evidence="12 13">DNA primase</fullName>
        <ecNumber evidence="12">2.7.7.101</ecNumber>
    </recommendedName>
</protein>
<keyword evidence="6 12" id="KW-0479">Metal-binding</keyword>
<dbReference type="FunFam" id="3.90.580.10:FF:000001">
    <property type="entry name" value="DNA primase"/>
    <property type="match status" value="1"/>
</dbReference>
<dbReference type="CDD" id="cd03364">
    <property type="entry name" value="TOPRIM_DnaG_primases"/>
    <property type="match status" value="1"/>
</dbReference>
<dbReference type="EMBL" id="PNGT01000001">
    <property type="protein sequence ID" value="PMC53297.1"/>
    <property type="molecule type" value="Genomic_DNA"/>
</dbReference>
<dbReference type="GO" id="GO:0000428">
    <property type="term" value="C:DNA-directed RNA polymerase complex"/>
    <property type="evidence" value="ECO:0007669"/>
    <property type="project" value="UniProtKB-KW"/>
</dbReference>
<dbReference type="SMART" id="SM00493">
    <property type="entry name" value="TOPRIM"/>
    <property type="match status" value="1"/>
</dbReference>
<feature type="domain" description="Toprim" evidence="15">
    <location>
        <begin position="261"/>
        <end position="342"/>
    </location>
</feature>
<evidence type="ECO:0000256" key="9">
    <source>
        <dbReference type="ARBA" id="ARBA00022842"/>
    </source>
</evidence>
<organism evidence="16 17">
    <name type="scientific">Gemella sanguinis</name>
    <dbReference type="NCBI Taxonomy" id="84135"/>
    <lineage>
        <taxon>Bacteria</taxon>
        <taxon>Bacillati</taxon>
        <taxon>Bacillota</taxon>
        <taxon>Bacilli</taxon>
        <taxon>Bacillales</taxon>
        <taxon>Gemellaceae</taxon>
        <taxon>Gemella</taxon>
    </lineage>
</organism>
<accession>A0A2N6SH84</accession>
<evidence type="ECO:0000259" key="15">
    <source>
        <dbReference type="PROSITE" id="PS50880"/>
    </source>
</evidence>
<evidence type="ECO:0000256" key="2">
    <source>
        <dbReference type="ARBA" id="ARBA00022515"/>
    </source>
</evidence>
<keyword evidence="9" id="KW-0460">Magnesium</keyword>
<keyword evidence="1 12" id="KW-0240">DNA-directed RNA polymerase</keyword>
<keyword evidence="7 12" id="KW-0863">Zinc-finger</keyword>
<comment type="domain">
    <text evidence="12">Contains an N-terminal zinc-binding domain, a central core domain that contains the primase activity, and a C-terminal DnaB-binding domain.</text>
</comment>
<evidence type="ECO:0000256" key="10">
    <source>
        <dbReference type="ARBA" id="ARBA00023125"/>
    </source>
</evidence>
<dbReference type="STRING" id="84135.GCA_001052115_01685"/>
<evidence type="ECO:0000256" key="5">
    <source>
        <dbReference type="ARBA" id="ARBA00022705"/>
    </source>
</evidence>
<dbReference type="PANTHER" id="PTHR30313:SF2">
    <property type="entry name" value="DNA PRIMASE"/>
    <property type="match status" value="1"/>
</dbReference>
<dbReference type="InterPro" id="IPR016136">
    <property type="entry name" value="DNA_helicase_N/primase_C"/>
</dbReference>
<dbReference type="GO" id="GO:0003677">
    <property type="term" value="F:DNA binding"/>
    <property type="evidence" value="ECO:0007669"/>
    <property type="project" value="UniProtKB-KW"/>
</dbReference>
<evidence type="ECO:0000256" key="6">
    <source>
        <dbReference type="ARBA" id="ARBA00022723"/>
    </source>
</evidence>
<dbReference type="InterPro" id="IPR013264">
    <property type="entry name" value="DNAG_N"/>
</dbReference>
<keyword evidence="4 12" id="KW-0548">Nucleotidyltransferase</keyword>
<dbReference type="HAMAP" id="MF_00974">
    <property type="entry name" value="DNA_primase_DnaG"/>
    <property type="match status" value="1"/>
</dbReference>
<dbReference type="InterPro" id="IPR030846">
    <property type="entry name" value="DnaG_bac"/>
</dbReference>
<dbReference type="Gene3D" id="3.90.980.10">
    <property type="entry name" value="DNA primase, catalytic core, N-terminal domain"/>
    <property type="match status" value="1"/>
</dbReference>
<dbReference type="InterPro" id="IPR034151">
    <property type="entry name" value="TOPRIM_DnaG_bac"/>
</dbReference>
<comment type="similarity">
    <text evidence="12 13">Belongs to the DnaG primase family.</text>
</comment>
<dbReference type="SUPFAM" id="SSF56731">
    <property type="entry name" value="DNA primase core"/>
    <property type="match status" value="1"/>
</dbReference>
<dbReference type="RefSeq" id="WP_102189410.1">
    <property type="nucleotide sequence ID" value="NZ_PNGT01000001.1"/>
</dbReference>
<evidence type="ECO:0000256" key="3">
    <source>
        <dbReference type="ARBA" id="ARBA00022679"/>
    </source>
</evidence>
<dbReference type="EC" id="2.7.7.101" evidence="12"/>
<evidence type="ECO:0000256" key="14">
    <source>
        <dbReference type="PIRSR" id="PIRSR002811-1"/>
    </source>
</evidence>
<dbReference type="PROSITE" id="PS50880">
    <property type="entry name" value="TOPRIM"/>
    <property type="match status" value="1"/>
</dbReference>
<dbReference type="GO" id="GO:0006269">
    <property type="term" value="P:DNA replication, synthesis of primer"/>
    <property type="evidence" value="ECO:0007669"/>
    <property type="project" value="UniProtKB-UniRule"/>
</dbReference>
<dbReference type="InterPro" id="IPR002694">
    <property type="entry name" value="Znf_CHC2"/>
</dbReference>
<keyword evidence="3 12" id="KW-0808">Transferase</keyword>
<dbReference type="InterPro" id="IPR006295">
    <property type="entry name" value="DNA_primase_DnaG"/>
</dbReference>
<keyword evidence="2 12" id="KW-0639">Primosome</keyword>
<dbReference type="SUPFAM" id="SSF57783">
    <property type="entry name" value="Zinc beta-ribbon"/>
    <property type="match status" value="1"/>
</dbReference>
<keyword evidence="10 12" id="KW-0238">DNA-binding</keyword>
<evidence type="ECO:0000313" key="16">
    <source>
        <dbReference type="EMBL" id="PMC53297.1"/>
    </source>
</evidence>
<evidence type="ECO:0000256" key="12">
    <source>
        <dbReference type="HAMAP-Rule" id="MF_00974"/>
    </source>
</evidence>
<dbReference type="OrthoDB" id="9803773at2"/>
<dbReference type="SMART" id="SM00400">
    <property type="entry name" value="ZnF_CHCC"/>
    <property type="match status" value="1"/>
</dbReference>